<dbReference type="HOGENOM" id="CLU_049413_2_1_1"/>
<dbReference type="STRING" id="447093.C0P0Y6"/>
<dbReference type="EMBL" id="GG663383">
    <property type="protein sequence ID" value="EEH02622.1"/>
    <property type="molecule type" value="Genomic_DNA"/>
</dbReference>
<dbReference type="InterPro" id="IPR029058">
    <property type="entry name" value="AB_hydrolase_fold"/>
</dbReference>
<organism evidence="3 4">
    <name type="scientific">Ajellomyces capsulatus (strain G186AR / H82 / ATCC MYA-2454 / RMSCC 2432)</name>
    <name type="common">Darling's disease fungus</name>
    <name type="synonym">Histoplasma capsulatum</name>
    <dbReference type="NCBI Taxonomy" id="447093"/>
    <lineage>
        <taxon>Eukaryota</taxon>
        <taxon>Fungi</taxon>
        <taxon>Dikarya</taxon>
        <taxon>Ascomycota</taxon>
        <taxon>Pezizomycotina</taxon>
        <taxon>Eurotiomycetes</taxon>
        <taxon>Eurotiomycetidae</taxon>
        <taxon>Onygenales</taxon>
        <taxon>Ajellomycetaceae</taxon>
        <taxon>Histoplasma</taxon>
    </lineage>
</organism>
<dbReference type="InterPro" id="IPR050565">
    <property type="entry name" value="LYPA1-2/EST-like"/>
</dbReference>
<dbReference type="GO" id="GO:0008474">
    <property type="term" value="F:palmitoyl-(protein) hydrolase activity"/>
    <property type="evidence" value="ECO:0007669"/>
    <property type="project" value="TreeGrafter"/>
</dbReference>
<proteinExistence type="inferred from homology"/>
<sequence>MPSKKKQPYPPLLIVPSVGSDRTHTVIVLHGRGSNANCFGPEFLKSANLPAQLPMVKFIFPTASKWRSTLFKKMPINQWFDIFSLEEPGERADLQIDGLCETGQFLRRLIESEASLLGEDGHRKIVLGGLSQGCAAGIFTLLGGGFGSHGDQALGAFFGMSGWLLFEKHVRAIFSSAPCGDEDDEAFSASGSFGGFEREGGEVESPPTHQALNYIRDILDLPPLSESPGEGLEPTPPEASLRHLQTPIFLGHGSADPKISVRHGERMSNFLSEHVRMDVTWKVYPEFGHWYKIPDEIDNILLFLKEKVDRGLGS</sequence>
<dbReference type="Pfam" id="PF02230">
    <property type="entry name" value="Abhydrolase_2"/>
    <property type="match status" value="2"/>
</dbReference>
<dbReference type="RefSeq" id="XP_045283103.1">
    <property type="nucleotide sequence ID" value="XM_045436115.1"/>
</dbReference>
<dbReference type="PANTHER" id="PTHR10655">
    <property type="entry name" value="LYSOPHOSPHOLIPASE-RELATED"/>
    <property type="match status" value="1"/>
</dbReference>
<evidence type="ECO:0000313" key="4">
    <source>
        <dbReference type="Proteomes" id="UP000001631"/>
    </source>
</evidence>
<keyword evidence="4" id="KW-1185">Reference proteome</keyword>
<evidence type="ECO:0000259" key="2">
    <source>
        <dbReference type="Pfam" id="PF02230"/>
    </source>
</evidence>
<dbReference type="PANTHER" id="PTHR10655:SF63">
    <property type="entry name" value="PHOSPHOLIPASE_CARBOXYLESTERASE_THIOESTERASE DOMAIN-CONTAINING PROTEIN"/>
    <property type="match status" value="1"/>
</dbReference>
<protein>
    <recommendedName>
        <fullName evidence="2">Phospholipase/carboxylesterase/thioesterase domain-containing protein</fullName>
    </recommendedName>
</protein>
<dbReference type="GO" id="GO:0052689">
    <property type="term" value="F:carboxylic ester hydrolase activity"/>
    <property type="evidence" value="ECO:0007669"/>
    <property type="project" value="TreeGrafter"/>
</dbReference>
<dbReference type="Proteomes" id="UP000001631">
    <property type="component" value="Unassembled WGS sequence"/>
</dbReference>
<dbReference type="AlphaFoldDB" id="C0P0Y6"/>
<dbReference type="Gene3D" id="3.40.50.1820">
    <property type="entry name" value="alpha/beta hydrolase"/>
    <property type="match status" value="1"/>
</dbReference>
<dbReference type="InParanoid" id="C0P0Y6"/>
<evidence type="ECO:0000313" key="3">
    <source>
        <dbReference type="EMBL" id="EEH02622.1"/>
    </source>
</evidence>
<comment type="similarity">
    <text evidence="1">Belongs to the AB hydrolase superfamily. AB hydrolase 2 family.</text>
</comment>
<dbReference type="GO" id="GO:0005737">
    <property type="term" value="C:cytoplasm"/>
    <property type="evidence" value="ECO:0007669"/>
    <property type="project" value="TreeGrafter"/>
</dbReference>
<gene>
    <name evidence="3" type="ORF">HCBG_09066</name>
</gene>
<evidence type="ECO:0000256" key="1">
    <source>
        <dbReference type="ARBA" id="ARBA00006499"/>
    </source>
</evidence>
<name>C0P0Y6_AJECG</name>
<dbReference type="GeneID" id="69042082"/>
<dbReference type="VEuPathDB" id="FungiDB:I7I50_01593"/>
<feature type="domain" description="Phospholipase/carboxylesterase/thioesterase" evidence="2">
    <location>
        <begin position="19"/>
        <end position="171"/>
    </location>
</feature>
<reference evidence="3" key="1">
    <citation type="submission" date="2009-02" db="EMBL/GenBank/DDBJ databases">
        <title>The Genome Sequence of Ajellomyces capsulatus strain G186AR.</title>
        <authorList>
            <consortium name="The Broad Institute Genome Sequencing Platform"/>
            <person name="Champion M."/>
            <person name="Cuomo C."/>
            <person name="Ma L.-J."/>
            <person name="Henn M.R."/>
            <person name="Sil A."/>
            <person name="Goldman B."/>
            <person name="Young S.K."/>
            <person name="Kodira C.D."/>
            <person name="Zeng Q."/>
            <person name="Koehrsen M."/>
            <person name="Alvarado L."/>
            <person name="Berlin A."/>
            <person name="Borenstein D."/>
            <person name="Chen Z."/>
            <person name="Engels R."/>
            <person name="Freedman E."/>
            <person name="Gellesch M."/>
            <person name="Goldberg J."/>
            <person name="Griggs A."/>
            <person name="Gujja S."/>
            <person name="Heiman D."/>
            <person name="Hepburn T."/>
            <person name="Howarth C."/>
            <person name="Jen D."/>
            <person name="Larson L."/>
            <person name="Lewis B."/>
            <person name="Mehta T."/>
            <person name="Park D."/>
            <person name="Pearson M."/>
            <person name="Roberts A."/>
            <person name="Saif S."/>
            <person name="Shea T."/>
            <person name="Shenoy N."/>
            <person name="Sisk P."/>
            <person name="Stolte C."/>
            <person name="Sykes S."/>
            <person name="Walk T."/>
            <person name="White J."/>
            <person name="Yandava C."/>
            <person name="Klein B."/>
            <person name="McEwen J.G."/>
            <person name="Puccia R."/>
            <person name="Goldman G.H."/>
            <person name="Felipe M.S."/>
            <person name="Nino-Vega G."/>
            <person name="San-Blas G."/>
            <person name="Taylor J."/>
            <person name="Mendoza L."/>
            <person name="Galagan J."/>
            <person name="Nusbaum C."/>
            <person name="Birren B."/>
        </authorList>
    </citation>
    <scope>NUCLEOTIDE SEQUENCE</scope>
    <source>
        <strain evidence="3">G186AR</strain>
    </source>
</reference>
<dbReference type="InterPro" id="IPR003140">
    <property type="entry name" value="PLipase/COase/thioEstase"/>
</dbReference>
<dbReference type="SUPFAM" id="SSF53474">
    <property type="entry name" value="alpha/beta-Hydrolases"/>
    <property type="match status" value="1"/>
</dbReference>
<feature type="domain" description="Phospholipase/carboxylesterase/thioesterase" evidence="2">
    <location>
        <begin position="244"/>
        <end position="304"/>
    </location>
</feature>
<accession>C0P0Y6</accession>